<dbReference type="Proteomes" id="UP000070299">
    <property type="component" value="Unassembled WGS sequence"/>
</dbReference>
<keyword evidence="2" id="KW-1185">Reference proteome</keyword>
<dbReference type="AlphaFoldDB" id="A0A135ZZQ9"/>
<reference evidence="2" key="1">
    <citation type="submission" date="2016-02" db="EMBL/GenBank/DDBJ databases">
        <authorList>
            <person name="Schultz-Johansen M."/>
            <person name="Glaring M.A."/>
            <person name="Bech P.K."/>
            <person name="Stougaard P."/>
        </authorList>
    </citation>
    <scope>NUCLEOTIDE SEQUENCE [LARGE SCALE GENOMIC DNA]</scope>
    <source>
        <strain evidence="2">S66</strain>
    </source>
</reference>
<sequence length="475" mass="54443">MQMPVGHAKELPPILDYYPGCDYQVIGLLEEKGVVSMAQIQDYVDREYEQDLAKILTKLQSSAAELGADALVITDLTKSTRVKDRELSEVNKDIVFSYSAEAIRLCKNENKNLRRASSYDAQGGKGHTLKLSQIKTEFDMSLVIRQKPALQSLIDEQEINSAQFNTKPKLQNKNILLSGSIYGISLGATRQHVLETFGYPSAEFKLFKGIESLLYGRRHWLHFKQDKLISVEFTDQILSYDALNLIEANEEFDQFEWQIEQGIKVNSSIENIRDAFKNRPTTASGNLLTITQKNVQLSLVFDTEYDPFTKETKKYLVAFTLAYSDNKKTNAELSNTSLVGIDDIIKAAQSGQQPTMDTLTEKLPEPIGRIFSDQHSYYDIFDNHLMLKYRNKKMAELNMREDIFKKSRIKSPKGPWKLSDYLYQGAVAETFKPYFEHDFTIMLGKANMRFPHMQIRFYMDGDDEYAGLYAIDLIF</sequence>
<proteinExistence type="predicted"/>
<name>A0A135ZZQ9_9ALTE</name>
<accession>A0A135ZZQ9</accession>
<dbReference type="EMBL" id="LSNE01000006">
    <property type="protein sequence ID" value="KXI28461.1"/>
    <property type="molecule type" value="Genomic_DNA"/>
</dbReference>
<comment type="caution">
    <text evidence="1">The sequence shown here is derived from an EMBL/GenBank/DDBJ whole genome shotgun (WGS) entry which is preliminary data.</text>
</comment>
<organism evidence="1 2">
    <name type="scientific">Paraglaciecola hydrolytica</name>
    <dbReference type="NCBI Taxonomy" id="1799789"/>
    <lineage>
        <taxon>Bacteria</taxon>
        <taxon>Pseudomonadati</taxon>
        <taxon>Pseudomonadota</taxon>
        <taxon>Gammaproteobacteria</taxon>
        <taxon>Alteromonadales</taxon>
        <taxon>Alteromonadaceae</taxon>
        <taxon>Paraglaciecola</taxon>
    </lineage>
</organism>
<gene>
    <name evidence="1" type="ORF">AX660_15310</name>
</gene>
<protein>
    <submittedName>
        <fullName evidence="1">Uncharacterized protein</fullName>
    </submittedName>
</protein>
<evidence type="ECO:0000313" key="1">
    <source>
        <dbReference type="EMBL" id="KXI28461.1"/>
    </source>
</evidence>
<evidence type="ECO:0000313" key="2">
    <source>
        <dbReference type="Proteomes" id="UP000070299"/>
    </source>
</evidence>